<gene>
    <name evidence="5" type="ORF">CAP51_13520</name>
</gene>
<dbReference type="Gene3D" id="3.30.70.920">
    <property type="match status" value="1"/>
</dbReference>
<dbReference type="PROSITE" id="PS50956">
    <property type="entry name" value="HTH_ASNC_2"/>
    <property type="match status" value="1"/>
</dbReference>
<dbReference type="InterPro" id="IPR019888">
    <property type="entry name" value="Tscrpt_reg_AsnC-like"/>
</dbReference>
<dbReference type="PANTHER" id="PTHR30154:SF55">
    <property type="entry name" value="HTH-TYPE TRANSCRIPTIONAL REGULATOR LRPB"/>
    <property type="match status" value="1"/>
</dbReference>
<dbReference type="InterPro" id="IPR000485">
    <property type="entry name" value="AsnC-type_HTH_dom"/>
</dbReference>
<evidence type="ECO:0000313" key="6">
    <source>
        <dbReference type="Proteomes" id="UP000196536"/>
    </source>
</evidence>
<name>A0A1Z9YVY3_9GAMM</name>
<dbReference type="Proteomes" id="UP000196536">
    <property type="component" value="Unassembled WGS sequence"/>
</dbReference>
<dbReference type="EMBL" id="NEXX01000005">
    <property type="protein sequence ID" value="OUY06406.1"/>
    <property type="molecule type" value="Genomic_DNA"/>
</dbReference>
<evidence type="ECO:0000256" key="1">
    <source>
        <dbReference type="ARBA" id="ARBA00023015"/>
    </source>
</evidence>
<dbReference type="InterPro" id="IPR019887">
    <property type="entry name" value="Tscrpt_reg_AsnC/Lrp_C"/>
</dbReference>
<evidence type="ECO:0000256" key="3">
    <source>
        <dbReference type="ARBA" id="ARBA00023163"/>
    </source>
</evidence>
<keyword evidence="3" id="KW-0804">Transcription</keyword>
<dbReference type="GO" id="GO:0043565">
    <property type="term" value="F:sequence-specific DNA binding"/>
    <property type="evidence" value="ECO:0007669"/>
    <property type="project" value="InterPro"/>
</dbReference>
<feature type="domain" description="HTH asnC-type" evidence="4">
    <location>
        <begin position="5"/>
        <end position="58"/>
    </location>
</feature>
<dbReference type="RefSeq" id="WP_087621403.1">
    <property type="nucleotide sequence ID" value="NZ_NEXX01000005.1"/>
</dbReference>
<protein>
    <submittedName>
        <fullName evidence="5">AsnC family protein</fullName>
    </submittedName>
</protein>
<dbReference type="AlphaFoldDB" id="A0A1Z9YVY3"/>
<proteinExistence type="predicted"/>
<dbReference type="Pfam" id="PF13404">
    <property type="entry name" value="HTH_AsnC-type"/>
    <property type="match status" value="1"/>
</dbReference>
<evidence type="ECO:0000313" key="5">
    <source>
        <dbReference type="EMBL" id="OUY06406.1"/>
    </source>
</evidence>
<dbReference type="Pfam" id="PF01037">
    <property type="entry name" value="AsnC_trans_reg"/>
    <property type="match status" value="1"/>
</dbReference>
<dbReference type="OrthoDB" id="5476at2"/>
<organism evidence="5 6">
    <name type="scientific">Acinetobacter populi</name>
    <dbReference type="NCBI Taxonomy" id="1582270"/>
    <lineage>
        <taxon>Bacteria</taxon>
        <taxon>Pseudomonadati</taxon>
        <taxon>Pseudomonadota</taxon>
        <taxon>Gammaproteobacteria</taxon>
        <taxon>Moraxellales</taxon>
        <taxon>Moraxellaceae</taxon>
        <taxon>Acinetobacter</taxon>
    </lineage>
</organism>
<reference evidence="5 6" key="1">
    <citation type="submission" date="2017-05" db="EMBL/GenBank/DDBJ databases">
        <title>Acinetobacter populi ANC 5415 (= PBJ7), whole genome shotgun sequencing project.</title>
        <authorList>
            <person name="Nemec A."/>
            <person name="Radolfova-Krizova L."/>
        </authorList>
    </citation>
    <scope>NUCLEOTIDE SEQUENCE [LARGE SCALE GENOMIC DNA]</scope>
    <source>
        <strain evidence="5 6">PBJ7</strain>
    </source>
</reference>
<dbReference type="SUPFAM" id="SSF54909">
    <property type="entry name" value="Dimeric alpha+beta barrel"/>
    <property type="match status" value="1"/>
</dbReference>
<dbReference type="SUPFAM" id="SSF46785">
    <property type="entry name" value="Winged helix' DNA-binding domain"/>
    <property type="match status" value="1"/>
</dbReference>
<dbReference type="InterPro" id="IPR036390">
    <property type="entry name" value="WH_DNA-bd_sf"/>
</dbReference>
<keyword evidence="1" id="KW-0805">Transcription regulation</keyword>
<dbReference type="SMART" id="SM00344">
    <property type="entry name" value="HTH_ASNC"/>
    <property type="match status" value="1"/>
</dbReference>
<comment type="caution">
    <text evidence="5">The sequence shown here is derived from an EMBL/GenBank/DDBJ whole genome shotgun (WGS) entry which is preliminary data.</text>
</comment>
<dbReference type="InterPro" id="IPR011008">
    <property type="entry name" value="Dimeric_a/b-barrel"/>
</dbReference>
<sequence>MNDRIDDIDLKIIELLQQDCRQSHKEIGEKVHRTGQAVGVRINHLIDQNIIQSYTVKIQYQHKQFIQLFLNDHYFAEIESIVQKFDQIDEFYKIMGDACYMVVAHFDPMQLVKFIEGISIYCRYSVSTVLREVKA</sequence>
<dbReference type="Gene3D" id="1.10.10.10">
    <property type="entry name" value="Winged helix-like DNA-binding domain superfamily/Winged helix DNA-binding domain"/>
    <property type="match status" value="1"/>
</dbReference>
<dbReference type="PANTHER" id="PTHR30154">
    <property type="entry name" value="LEUCINE-RESPONSIVE REGULATORY PROTEIN"/>
    <property type="match status" value="1"/>
</dbReference>
<evidence type="ECO:0000256" key="2">
    <source>
        <dbReference type="ARBA" id="ARBA00023125"/>
    </source>
</evidence>
<evidence type="ECO:0000259" key="4">
    <source>
        <dbReference type="PROSITE" id="PS50956"/>
    </source>
</evidence>
<keyword evidence="6" id="KW-1185">Reference proteome</keyword>
<dbReference type="GO" id="GO:0043200">
    <property type="term" value="P:response to amino acid"/>
    <property type="evidence" value="ECO:0007669"/>
    <property type="project" value="TreeGrafter"/>
</dbReference>
<dbReference type="GO" id="GO:0005829">
    <property type="term" value="C:cytosol"/>
    <property type="evidence" value="ECO:0007669"/>
    <property type="project" value="TreeGrafter"/>
</dbReference>
<dbReference type="PRINTS" id="PR00033">
    <property type="entry name" value="HTHASNC"/>
</dbReference>
<dbReference type="InterPro" id="IPR036388">
    <property type="entry name" value="WH-like_DNA-bd_sf"/>
</dbReference>
<keyword evidence="2" id="KW-0238">DNA-binding</keyword>
<accession>A0A1Z9YVY3</accession>